<dbReference type="VEuPathDB" id="CryptoDB:Cvel_21368"/>
<dbReference type="Gene3D" id="1.25.40.20">
    <property type="entry name" value="Ankyrin repeat-containing domain"/>
    <property type="match status" value="3"/>
</dbReference>
<dbReference type="PROSITE" id="PS50297">
    <property type="entry name" value="ANK_REP_REGION"/>
    <property type="match status" value="6"/>
</dbReference>
<feature type="repeat" description="ANK" evidence="3">
    <location>
        <begin position="326"/>
        <end position="359"/>
    </location>
</feature>
<evidence type="ECO:0000313" key="6">
    <source>
        <dbReference type="EMBL" id="CEM27179.1"/>
    </source>
</evidence>
<dbReference type="PANTHER" id="PTHR24198:SF165">
    <property type="entry name" value="ANKYRIN REPEAT-CONTAINING PROTEIN-RELATED"/>
    <property type="match status" value="1"/>
</dbReference>
<dbReference type="Pfam" id="PF12796">
    <property type="entry name" value="Ank_2"/>
    <property type="match status" value="3"/>
</dbReference>
<dbReference type="SMART" id="SM00248">
    <property type="entry name" value="ANK"/>
    <property type="match status" value="6"/>
</dbReference>
<dbReference type="SUPFAM" id="SSF48403">
    <property type="entry name" value="Ankyrin repeat"/>
    <property type="match status" value="1"/>
</dbReference>
<feature type="repeat" description="ANK" evidence="3">
    <location>
        <begin position="496"/>
        <end position="528"/>
    </location>
</feature>
<feature type="region of interest" description="Disordered" evidence="5">
    <location>
        <begin position="154"/>
        <end position="173"/>
    </location>
</feature>
<evidence type="ECO:0000256" key="1">
    <source>
        <dbReference type="ARBA" id="ARBA00022737"/>
    </source>
</evidence>
<feature type="region of interest" description="Disordered" evidence="5">
    <location>
        <begin position="192"/>
        <end position="211"/>
    </location>
</feature>
<evidence type="ECO:0000256" key="5">
    <source>
        <dbReference type="SAM" id="MobiDB-lite"/>
    </source>
</evidence>
<organism evidence="6">
    <name type="scientific">Chromera velia CCMP2878</name>
    <dbReference type="NCBI Taxonomy" id="1169474"/>
    <lineage>
        <taxon>Eukaryota</taxon>
        <taxon>Sar</taxon>
        <taxon>Alveolata</taxon>
        <taxon>Colpodellida</taxon>
        <taxon>Chromeraceae</taxon>
        <taxon>Chromera</taxon>
    </lineage>
</organism>
<feature type="repeat" description="ANK" evidence="3">
    <location>
        <begin position="428"/>
        <end position="454"/>
    </location>
</feature>
<sequence>MTTCHQLGATRLFRLTRQSRAGRSLRLCGLQDGRSQWFSSLGHSRRSIKESGALSRSRDGTGNTTGKTLPDPSGGGCLPECREGTGPCVEQFERDARRLGELRLENAALREENERLRRRTVDKSSVRSAISCIAFDNVDRGAAGVLTGADAARGDAEESCGPTGASSCHSSSEEKSKKEIFDYLSEASKTRRAGRGRGGCNSRTSEDSCRRCDGSGTGAGAGVGTEGEQSQKEDVSVCACPQLCLVLCGGLALLGVSLGASRLTRKRQDGQDGAAASCSSVCSSPHPVSRFSSSSNSVQTEEGEIDGDSANGDAGKGKTPMASGEPYMNPLHEAAVRGRVDVLKRLVKEEGVDVNAKDKDGDTALHRASLSGQKGAVVSLLELGADVEAASDRHGRTAVHAAAERGHVDVLRVLLNAGAEAMRGDRKKGTTALHVACRGGHRDVVLVLLWRGASEAVNIRDAAGDTALHEAARSGDRLLVRTLLAFRADPNPVNRDGRTPLHLACRRGNAEAAAELVGAWADRHCPDKEGLTPMQTALHHCHPKTLQALRIPGPRLQGL</sequence>
<protein>
    <submittedName>
        <fullName evidence="6">Uncharacterized protein</fullName>
    </submittedName>
</protein>
<reference evidence="6" key="1">
    <citation type="submission" date="2014-11" db="EMBL/GenBank/DDBJ databases">
        <authorList>
            <person name="Otto D Thomas"/>
            <person name="Naeem Raeece"/>
        </authorList>
    </citation>
    <scope>NUCLEOTIDE SEQUENCE</scope>
</reference>
<feature type="repeat" description="ANK" evidence="3">
    <location>
        <begin position="394"/>
        <end position="426"/>
    </location>
</feature>
<feature type="compositionally biased region" description="Low complexity" evidence="5">
    <location>
        <begin position="275"/>
        <end position="297"/>
    </location>
</feature>
<proteinExistence type="predicted"/>
<dbReference type="PROSITE" id="PS50088">
    <property type="entry name" value="ANK_REPEAT"/>
    <property type="match status" value="6"/>
</dbReference>
<keyword evidence="4" id="KW-0175">Coiled coil</keyword>
<evidence type="ECO:0000256" key="2">
    <source>
        <dbReference type="ARBA" id="ARBA00023043"/>
    </source>
</evidence>
<feature type="coiled-coil region" evidence="4">
    <location>
        <begin position="92"/>
        <end position="119"/>
    </location>
</feature>
<accession>A0A0G4GD46</accession>
<dbReference type="PANTHER" id="PTHR24198">
    <property type="entry name" value="ANKYRIN REPEAT AND PROTEIN KINASE DOMAIN-CONTAINING PROTEIN"/>
    <property type="match status" value="1"/>
</dbReference>
<feature type="repeat" description="ANK" evidence="3">
    <location>
        <begin position="360"/>
        <end position="392"/>
    </location>
</feature>
<gene>
    <name evidence="6" type="ORF">Cvel_21368</name>
</gene>
<dbReference type="InterPro" id="IPR036770">
    <property type="entry name" value="Ankyrin_rpt-contain_sf"/>
</dbReference>
<dbReference type="EMBL" id="CDMZ01001101">
    <property type="protein sequence ID" value="CEM27179.1"/>
    <property type="molecule type" value="Genomic_DNA"/>
</dbReference>
<feature type="repeat" description="ANK" evidence="3">
    <location>
        <begin position="463"/>
        <end position="495"/>
    </location>
</feature>
<dbReference type="InterPro" id="IPR002110">
    <property type="entry name" value="Ankyrin_rpt"/>
</dbReference>
<feature type="region of interest" description="Disordered" evidence="5">
    <location>
        <begin position="48"/>
        <end position="77"/>
    </location>
</feature>
<evidence type="ECO:0000256" key="3">
    <source>
        <dbReference type="PROSITE-ProRule" id="PRU00023"/>
    </source>
</evidence>
<dbReference type="AlphaFoldDB" id="A0A0G4GD46"/>
<keyword evidence="1" id="KW-0677">Repeat</keyword>
<name>A0A0G4GD46_9ALVE</name>
<evidence type="ECO:0000256" key="4">
    <source>
        <dbReference type="SAM" id="Coils"/>
    </source>
</evidence>
<feature type="region of interest" description="Disordered" evidence="5">
    <location>
        <begin position="274"/>
        <end position="325"/>
    </location>
</feature>
<keyword evidence="2 3" id="KW-0040">ANK repeat</keyword>